<proteinExistence type="predicted"/>
<reference evidence="1 2" key="1">
    <citation type="submission" date="2024-08" db="EMBL/GenBank/DDBJ databases">
        <title>Clostridium lapicellarii sp. nov., and Clostridium renhuaiense sp. nov., two species isolated from the mud in a fermentation cellar used for producing sauce-flavour Chinese liquors.</title>
        <authorList>
            <person name="Yang F."/>
            <person name="Wang H."/>
            <person name="Chen L.Q."/>
            <person name="Zhou N."/>
            <person name="Lu J.J."/>
            <person name="Pu X.X."/>
            <person name="Wan B."/>
            <person name="Wang L."/>
            <person name="Liu S.J."/>
        </authorList>
    </citation>
    <scope>NUCLEOTIDE SEQUENCE [LARGE SCALE GENOMIC DNA]</scope>
    <source>
        <strain evidence="1 2">MT-5</strain>
    </source>
</reference>
<protein>
    <submittedName>
        <fullName evidence="1">Uncharacterized protein</fullName>
    </submittedName>
</protein>
<name>A0ABV4BTQ9_9CLOT</name>
<gene>
    <name evidence="1" type="ORF">AB8U03_12990</name>
</gene>
<accession>A0ABV4BTQ9</accession>
<dbReference type="EMBL" id="JBGEWD010000013">
    <property type="protein sequence ID" value="MEY8001091.1"/>
    <property type="molecule type" value="Genomic_DNA"/>
</dbReference>
<evidence type="ECO:0000313" key="2">
    <source>
        <dbReference type="Proteomes" id="UP001564657"/>
    </source>
</evidence>
<organism evidence="1 2">
    <name type="scientific">Clostridium moutaii</name>
    <dbReference type="NCBI Taxonomy" id="3240932"/>
    <lineage>
        <taxon>Bacteria</taxon>
        <taxon>Bacillati</taxon>
        <taxon>Bacillota</taxon>
        <taxon>Clostridia</taxon>
        <taxon>Eubacteriales</taxon>
        <taxon>Clostridiaceae</taxon>
        <taxon>Clostridium</taxon>
    </lineage>
</organism>
<dbReference type="Proteomes" id="UP001564657">
    <property type="component" value="Unassembled WGS sequence"/>
</dbReference>
<evidence type="ECO:0000313" key="1">
    <source>
        <dbReference type="EMBL" id="MEY8001091.1"/>
    </source>
</evidence>
<comment type="caution">
    <text evidence="1">The sequence shown here is derived from an EMBL/GenBank/DDBJ whole genome shotgun (WGS) entry which is preliminary data.</text>
</comment>
<keyword evidence="2" id="KW-1185">Reference proteome</keyword>
<sequence length="49" mass="5842">MQEMLYVDKNDRIIILYENNLTEDLQSIKEKINSLCKNILAEVLKKFPE</sequence>